<dbReference type="InterPro" id="IPR039498">
    <property type="entry name" value="NTP_transf_5"/>
</dbReference>
<keyword evidence="1" id="KW-0175">Coiled coil</keyword>
<dbReference type="AlphaFoldDB" id="A0A923LIE1"/>
<evidence type="ECO:0000256" key="1">
    <source>
        <dbReference type="SAM" id="Coils"/>
    </source>
</evidence>
<organism evidence="2 3">
    <name type="scientific">Mediterraneibacter hominis</name>
    <dbReference type="NCBI Taxonomy" id="2763054"/>
    <lineage>
        <taxon>Bacteria</taxon>
        <taxon>Bacillati</taxon>
        <taxon>Bacillota</taxon>
        <taxon>Clostridia</taxon>
        <taxon>Lachnospirales</taxon>
        <taxon>Lachnospiraceae</taxon>
        <taxon>Mediterraneibacter</taxon>
    </lineage>
</organism>
<comment type="caution">
    <text evidence="2">The sequence shown here is derived from an EMBL/GenBank/DDBJ whole genome shotgun (WGS) entry which is preliminary data.</text>
</comment>
<gene>
    <name evidence="2" type="ORF">H8S37_10610</name>
</gene>
<name>A0A923LIE1_9FIRM</name>
<proteinExistence type="predicted"/>
<sequence length="383" mass="46618">MNGAGRYEADYLIELISGAVNQKEVFLRQKPVSWQWIYKMSDYHHVSNLVYYKILWADSREIKMWKDKFEERYRTAIRLQEKYKKIKEELEEELERKKVNALFLGEAAILPYYPQPEMRMPESLQILVMKNEMERIPSIMYQLDFEPEREGEKTVPRRYRRIPDIKVEFCEKLKFTDPEIEVRFSDFPKRVKRKDNRKYIRELEGEALYLYFICRMAERYAKGQAEIRDLVDFWILLSKVGHSLPWKRIQDEIEIMGIEVFSEYLVKLAGRWFGGLRFPEEAAVFSDMQAYIFSKGERARKENESILPLVKTVEDIYYRDLKKEERQKRRKWEFPSLNYMKGVYPVLEKYPYLLPVCWGIRRMKSRRYSHREEKKEKKETKET</sequence>
<dbReference type="Pfam" id="PF14907">
    <property type="entry name" value="NTP_transf_5"/>
    <property type="match status" value="1"/>
</dbReference>
<dbReference type="EMBL" id="JACOPF010000002">
    <property type="protein sequence ID" value="MBC5689368.1"/>
    <property type="molecule type" value="Genomic_DNA"/>
</dbReference>
<feature type="coiled-coil region" evidence="1">
    <location>
        <begin position="73"/>
        <end position="107"/>
    </location>
</feature>
<protein>
    <submittedName>
        <fullName evidence="2">Nucleotidyltransferase family protein</fullName>
    </submittedName>
</protein>
<dbReference type="Proteomes" id="UP000652477">
    <property type="component" value="Unassembled WGS sequence"/>
</dbReference>
<evidence type="ECO:0000313" key="2">
    <source>
        <dbReference type="EMBL" id="MBC5689368.1"/>
    </source>
</evidence>
<accession>A0A923LIE1</accession>
<evidence type="ECO:0000313" key="3">
    <source>
        <dbReference type="Proteomes" id="UP000652477"/>
    </source>
</evidence>
<keyword evidence="3" id="KW-1185">Reference proteome</keyword>
<dbReference type="RefSeq" id="WP_186876040.1">
    <property type="nucleotide sequence ID" value="NZ_JACOPF010000002.1"/>
</dbReference>
<reference evidence="2" key="1">
    <citation type="submission" date="2020-08" db="EMBL/GenBank/DDBJ databases">
        <title>Genome public.</title>
        <authorList>
            <person name="Liu C."/>
            <person name="Sun Q."/>
        </authorList>
    </citation>
    <scope>NUCLEOTIDE SEQUENCE</scope>
    <source>
        <strain evidence="2">NSJ-55</strain>
    </source>
</reference>